<comment type="caution">
    <text evidence="1">The sequence shown here is derived from an EMBL/GenBank/DDBJ whole genome shotgun (WGS) entry which is preliminary data.</text>
</comment>
<reference evidence="1 2" key="1">
    <citation type="journal article" date="2018" name="Front. Plant Sci.">
        <title>Red Clover (Trifolium pratense) and Zigzag Clover (T. medium) - A Picture of Genomic Similarities and Differences.</title>
        <authorList>
            <person name="Dluhosova J."/>
            <person name="Istvanek J."/>
            <person name="Nedelnik J."/>
            <person name="Repkova J."/>
        </authorList>
    </citation>
    <scope>NUCLEOTIDE SEQUENCE [LARGE SCALE GENOMIC DNA]</scope>
    <source>
        <strain evidence="2">cv. 10/8</strain>
        <tissue evidence="1">Leaf</tissue>
    </source>
</reference>
<name>A0A392V7G0_9FABA</name>
<feature type="non-terminal residue" evidence="1">
    <location>
        <position position="1"/>
    </location>
</feature>
<proteinExistence type="predicted"/>
<sequence length="43" mass="5139">VQRFRVRTWSSFRGWKASEAGELQKLKTSELLKTFRGRTRLRA</sequence>
<organism evidence="1 2">
    <name type="scientific">Trifolium medium</name>
    <dbReference type="NCBI Taxonomy" id="97028"/>
    <lineage>
        <taxon>Eukaryota</taxon>
        <taxon>Viridiplantae</taxon>
        <taxon>Streptophyta</taxon>
        <taxon>Embryophyta</taxon>
        <taxon>Tracheophyta</taxon>
        <taxon>Spermatophyta</taxon>
        <taxon>Magnoliopsida</taxon>
        <taxon>eudicotyledons</taxon>
        <taxon>Gunneridae</taxon>
        <taxon>Pentapetalae</taxon>
        <taxon>rosids</taxon>
        <taxon>fabids</taxon>
        <taxon>Fabales</taxon>
        <taxon>Fabaceae</taxon>
        <taxon>Papilionoideae</taxon>
        <taxon>50 kb inversion clade</taxon>
        <taxon>NPAAA clade</taxon>
        <taxon>Hologalegina</taxon>
        <taxon>IRL clade</taxon>
        <taxon>Trifolieae</taxon>
        <taxon>Trifolium</taxon>
    </lineage>
</organism>
<evidence type="ECO:0000313" key="1">
    <source>
        <dbReference type="EMBL" id="MCI82891.1"/>
    </source>
</evidence>
<keyword evidence="2" id="KW-1185">Reference proteome</keyword>
<accession>A0A392V7G0</accession>
<evidence type="ECO:0000313" key="2">
    <source>
        <dbReference type="Proteomes" id="UP000265520"/>
    </source>
</evidence>
<protein>
    <submittedName>
        <fullName evidence="1">Uncharacterized protein</fullName>
    </submittedName>
</protein>
<dbReference type="Proteomes" id="UP000265520">
    <property type="component" value="Unassembled WGS sequence"/>
</dbReference>
<dbReference type="EMBL" id="LXQA011053997">
    <property type="protein sequence ID" value="MCI82891.1"/>
    <property type="molecule type" value="Genomic_DNA"/>
</dbReference>
<dbReference type="AlphaFoldDB" id="A0A392V7G0"/>